<evidence type="ECO:0000313" key="6">
    <source>
        <dbReference type="Proteomes" id="UP001220964"/>
    </source>
</evidence>
<feature type="domain" description="Bacterial surface antigen (D15)" evidence="4">
    <location>
        <begin position="303"/>
        <end position="600"/>
    </location>
</feature>
<dbReference type="RefSeq" id="WP_275566576.1">
    <property type="nucleotide sequence ID" value="NZ_JARGYC010000013.1"/>
</dbReference>
<organism evidence="5 6">
    <name type="scientific">Psychromarinibacter sediminicola</name>
    <dbReference type="NCBI Taxonomy" id="3033385"/>
    <lineage>
        <taxon>Bacteria</taxon>
        <taxon>Pseudomonadati</taxon>
        <taxon>Pseudomonadota</taxon>
        <taxon>Alphaproteobacteria</taxon>
        <taxon>Rhodobacterales</taxon>
        <taxon>Paracoccaceae</taxon>
        <taxon>Psychromarinibacter</taxon>
    </lineage>
</organism>
<dbReference type="Gene3D" id="2.40.160.50">
    <property type="entry name" value="membrane protein fhac: a member of the omp85/tpsb transporter family"/>
    <property type="match status" value="1"/>
</dbReference>
<keyword evidence="2" id="KW-1134">Transmembrane beta strand</keyword>
<comment type="caution">
    <text evidence="5">The sequence shown here is derived from an EMBL/GenBank/DDBJ whole genome shotgun (WGS) entry which is preliminary data.</text>
</comment>
<dbReference type="InterPro" id="IPR000184">
    <property type="entry name" value="Bac_surfAg_D15"/>
</dbReference>
<comment type="subcellular location">
    <subcellularLocation>
        <location evidence="1">Membrane</location>
    </subcellularLocation>
</comment>
<keyword evidence="3" id="KW-0472">Membrane</keyword>
<dbReference type="PANTHER" id="PTHR12815:SF42">
    <property type="entry name" value="BACTERIAL SURFACE ANTIGEN (D15) DOMAIN-CONTAINING PROTEIN"/>
    <property type="match status" value="1"/>
</dbReference>
<evidence type="ECO:0000259" key="4">
    <source>
        <dbReference type="Pfam" id="PF01103"/>
    </source>
</evidence>
<dbReference type="Gene3D" id="3.10.20.310">
    <property type="entry name" value="membrane protein fhac"/>
    <property type="match status" value="1"/>
</dbReference>
<gene>
    <name evidence="5" type="ORF">P1J78_06800</name>
</gene>
<evidence type="ECO:0000313" key="5">
    <source>
        <dbReference type="EMBL" id="MDF0600432.1"/>
    </source>
</evidence>
<dbReference type="PANTHER" id="PTHR12815">
    <property type="entry name" value="SORTING AND ASSEMBLY MACHINERY SAMM50 PROTEIN FAMILY MEMBER"/>
    <property type="match status" value="1"/>
</dbReference>
<dbReference type="EMBL" id="JARGYC010000013">
    <property type="protein sequence ID" value="MDF0600432.1"/>
    <property type="molecule type" value="Genomic_DNA"/>
</dbReference>
<dbReference type="Proteomes" id="UP001220964">
    <property type="component" value="Unassembled WGS sequence"/>
</dbReference>
<dbReference type="InterPro" id="IPR039910">
    <property type="entry name" value="D15-like"/>
</dbReference>
<protein>
    <submittedName>
        <fullName evidence="5">Autotransporter assembly complex protein TamA</fullName>
    </submittedName>
</protein>
<name>A0AAE3NQW1_9RHOB</name>
<dbReference type="AlphaFoldDB" id="A0AAE3NQW1"/>
<evidence type="ECO:0000256" key="1">
    <source>
        <dbReference type="ARBA" id="ARBA00004370"/>
    </source>
</evidence>
<proteinExistence type="predicted"/>
<dbReference type="Pfam" id="PF01103">
    <property type="entry name" value="Omp85"/>
    <property type="match status" value="1"/>
</dbReference>
<dbReference type="GO" id="GO:0019867">
    <property type="term" value="C:outer membrane"/>
    <property type="evidence" value="ECO:0007669"/>
    <property type="project" value="InterPro"/>
</dbReference>
<sequence>MKLTVVFRRLSAAILAIAVISGPAAALDRIRIHVSGTNEALQETLIEASLVVAAKREGRTQPETVFAAALSDYARLLDALYAEGYYGGVVHVYVDGREAAEIPLLRAPDTIREVAINVAPGPPFRFGEARIAPLPPGTELPERFRSGARARAPVVRNAVEAGIDGWRAAGYAKARTAGERVSADHRTATLDSVVALNPGPVARFGSLVIETPSAVRAAAIRRIAGLPEGERFSPAAMERVADRLRRTGAFASVSLKEAETLGPGGEMDILLSVADQKPRRFGFGAELSSLEGLTVSGFWMHRNIFGGAERLRFDAEVANIGGEYGTDFRLGARLETPAPFGPDTRAFAFVGLERLDEPDFLSDQVELGFGVGRRFGDSIETELGLSYLYSQTEDDFGNRTFSLLKLPASGIYDTRDDTLDPTEGFYLEAEVTPFLGLNDGTGSGVRTYGDARAYYGLGPERRFVLAGRVQVGSVAGAAIGAVHPDLLFYSGGAGTVRGQPYQSLDVDHGGGTESGGRSFIGLSAEFRARISERFGAVVFADAGYVGAESFYDGSGAWHSGAGAGLRYLTGIGPIRFDVAAPVGGNTGDGVQFYLGIGQAF</sequence>
<keyword evidence="2" id="KW-0812">Transmembrane</keyword>
<reference evidence="5" key="1">
    <citation type="submission" date="2023-03" db="EMBL/GenBank/DDBJ databases">
        <title>Multiphase analysis and comparison of six strains from genera Psychromarinibacter, Lutimaribacter, and Maritimibacter, including a novel species: Psychromarinibacter sediminicola sp. nov.</title>
        <authorList>
            <person name="Wang Y.-H."/>
            <person name="Ye M.-Q."/>
            <person name="Du Z.-J."/>
        </authorList>
    </citation>
    <scope>NUCLEOTIDE SEQUENCE</scope>
    <source>
        <strain evidence="5">C21-152</strain>
    </source>
</reference>
<accession>A0AAE3NQW1</accession>
<evidence type="ECO:0000256" key="2">
    <source>
        <dbReference type="ARBA" id="ARBA00022452"/>
    </source>
</evidence>
<keyword evidence="6" id="KW-1185">Reference proteome</keyword>
<evidence type="ECO:0000256" key="3">
    <source>
        <dbReference type="ARBA" id="ARBA00023136"/>
    </source>
</evidence>